<evidence type="ECO:0000259" key="2">
    <source>
        <dbReference type="Pfam" id="PF13628"/>
    </source>
</evidence>
<name>A0ABX1SEA7_9PSEU</name>
<feature type="region of interest" description="Disordered" evidence="1">
    <location>
        <begin position="48"/>
        <end position="78"/>
    </location>
</feature>
<dbReference type="Proteomes" id="UP000820669">
    <property type="component" value="Unassembled WGS sequence"/>
</dbReference>
<protein>
    <submittedName>
        <fullName evidence="3">DUF4142 domain-containing protein</fullName>
    </submittedName>
</protein>
<feature type="compositionally biased region" description="Pro residues" evidence="1">
    <location>
        <begin position="65"/>
        <end position="78"/>
    </location>
</feature>
<feature type="region of interest" description="Disordered" evidence="1">
    <location>
        <begin position="1"/>
        <end position="26"/>
    </location>
</feature>
<keyword evidence="4" id="KW-1185">Reference proteome</keyword>
<feature type="domain" description="DUF4142" evidence="2">
    <location>
        <begin position="13"/>
        <end position="54"/>
    </location>
</feature>
<comment type="caution">
    <text evidence="3">The sequence shown here is derived from an EMBL/GenBank/DDBJ whole genome shotgun (WGS) entry which is preliminary data.</text>
</comment>
<evidence type="ECO:0000313" key="4">
    <source>
        <dbReference type="Proteomes" id="UP000820669"/>
    </source>
</evidence>
<dbReference type="EMBL" id="JAAXLA010000044">
    <property type="protein sequence ID" value="NMH99891.1"/>
    <property type="molecule type" value="Genomic_DNA"/>
</dbReference>
<sequence>MPAQRGTTAAIKQTAQTPVSDHQQALQQLTGATGTAFDLAYLQPEISGHQESISGNSASHRAGWPPAPCSSPGPEPDC</sequence>
<accession>A0ABX1SEA7</accession>
<feature type="compositionally biased region" description="Polar residues" evidence="1">
    <location>
        <begin position="49"/>
        <end position="59"/>
    </location>
</feature>
<gene>
    <name evidence="3" type="ORF">HF526_21595</name>
</gene>
<dbReference type="Pfam" id="PF13628">
    <property type="entry name" value="DUF4142"/>
    <property type="match status" value="1"/>
</dbReference>
<organism evidence="3 4">
    <name type="scientific">Pseudonocardia acidicola</name>
    <dbReference type="NCBI Taxonomy" id="2724939"/>
    <lineage>
        <taxon>Bacteria</taxon>
        <taxon>Bacillati</taxon>
        <taxon>Actinomycetota</taxon>
        <taxon>Actinomycetes</taxon>
        <taxon>Pseudonocardiales</taxon>
        <taxon>Pseudonocardiaceae</taxon>
        <taxon>Pseudonocardia</taxon>
    </lineage>
</organism>
<evidence type="ECO:0000256" key="1">
    <source>
        <dbReference type="SAM" id="MobiDB-lite"/>
    </source>
</evidence>
<evidence type="ECO:0000313" key="3">
    <source>
        <dbReference type="EMBL" id="NMH99891.1"/>
    </source>
</evidence>
<dbReference type="InterPro" id="IPR025419">
    <property type="entry name" value="DUF4142"/>
</dbReference>
<proteinExistence type="predicted"/>
<reference evidence="3 4" key="1">
    <citation type="submission" date="2020-04" db="EMBL/GenBank/DDBJ databases">
        <authorList>
            <person name="Klaysubun C."/>
            <person name="Duangmal K."/>
            <person name="Lipun K."/>
        </authorList>
    </citation>
    <scope>NUCLEOTIDE SEQUENCE [LARGE SCALE GENOMIC DNA]</scope>
    <source>
        <strain evidence="3 4">K10HN5</strain>
    </source>
</reference>